<comment type="caution">
    <text evidence="1">The sequence shown here is derived from an EMBL/GenBank/DDBJ whole genome shotgun (WGS) entry which is preliminary data.</text>
</comment>
<organism evidence="1 2">
    <name type="scientific">Hyalomma asiaticum</name>
    <name type="common">Tick</name>
    <dbReference type="NCBI Taxonomy" id="266040"/>
    <lineage>
        <taxon>Eukaryota</taxon>
        <taxon>Metazoa</taxon>
        <taxon>Ecdysozoa</taxon>
        <taxon>Arthropoda</taxon>
        <taxon>Chelicerata</taxon>
        <taxon>Arachnida</taxon>
        <taxon>Acari</taxon>
        <taxon>Parasitiformes</taxon>
        <taxon>Ixodida</taxon>
        <taxon>Ixodoidea</taxon>
        <taxon>Ixodidae</taxon>
        <taxon>Hyalomminae</taxon>
        <taxon>Hyalomma</taxon>
    </lineage>
</organism>
<name>A0ACB7SJV0_HYAAI</name>
<dbReference type="Proteomes" id="UP000821845">
    <property type="component" value="Chromosome 4"/>
</dbReference>
<reference evidence="1" key="1">
    <citation type="submission" date="2020-05" db="EMBL/GenBank/DDBJ databases">
        <title>Large-scale comparative analyses of tick genomes elucidate their genetic diversity and vector capacities.</title>
        <authorList>
            <person name="Jia N."/>
            <person name="Wang J."/>
            <person name="Shi W."/>
            <person name="Du L."/>
            <person name="Sun Y."/>
            <person name="Zhan W."/>
            <person name="Jiang J."/>
            <person name="Wang Q."/>
            <person name="Zhang B."/>
            <person name="Ji P."/>
            <person name="Sakyi L.B."/>
            <person name="Cui X."/>
            <person name="Yuan T."/>
            <person name="Jiang B."/>
            <person name="Yang W."/>
            <person name="Lam T.T.-Y."/>
            <person name="Chang Q."/>
            <person name="Ding S."/>
            <person name="Wang X."/>
            <person name="Zhu J."/>
            <person name="Ruan X."/>
            <person name="Zhao L."/>
            <person name="Wei J."/>
            <person name="Que T."/>
            <person name="Du C."/>
            <person name="Cheng J."/>
            <person name="Dai P."/>
            <person name="Han X."/>
            <person name="Huang E."/>
            <person name="Gao Y."/>
            <person name="Liu J."/>
            <person name="Shao H."/>
            <person name="Ye R."/>
            <person name="Li L."/>
            <person name="Wei W."/>
            <person name="Wang X."/>
            <person name="Wang C."/>
            <person name="Yang T."/>
            <person name="Huo Q."/>
            <person name="Li W."/>
            <person name="Guo W."/>
            <person name="Chen H."/>
            <person name="Zhou L."/>
            <person name="Ni X."/>
            <person name="Tian J."/>
            <person name="Zhou Y."/>
            <person name="Sheng Y."/>
            <person name="Liu T."/>
            <person name="Pan Y."/>
            <person name="Xia L."/>
            <person name="Li J."/>
            <person name="Zhao F."/>
            <person name="Cao W."/>
        </authorList>
    </citation>
    <scope>NUCLEOTIDE SEQUENCE</scope>
    <source>
        <strain evidence="1">Hyas-2018</strain>
    </source>
</reference>
<accession>A0ACB7SJV0</accession>
<keyword evidence="2" id="KW-1185">Reference proteome</keyword>
<proteinExistence type="predicted"/>
<evidence type="ECO:0000313" key="1">
    <source>
        <dbReference type="EMBL" id="KAH6934347.1"/>
    </source>
</evidence>
<dbReference type="EMBL" id="CM023484">
    <property type="protein sequence ID" value="KAH6934347.1"/>
    <property type="molecule type" value="Genomic_DNA"/>
</dbReference>
<gene>
    <name evidence="1" type="ORF">HPB50_023039</name>
</gene>
<protein>
    <submittedName>
        <fullName evidence="1">Uncharacterized protein</fullName>
    </submittedName>
</protein>
<evidence type="ECO:0000313" key="2">
    <source>
        <dbReference type="Proteomes" id="UP000821845"/>
    </source>
</evidence>
<sequence>MSFTWMADKLFPWCDHPSECFDFGAELAASVDRRVDPCDNFYDHVCGFWNGSHGAIRNQFELLATRTRLRLFQELEKSPNSSSFVSGSRVTAGYQSCLAVSGEKHENADALHGLLAEFNLEWPSLEPPRKDFDLLHFVVGLGLRYDIHPLIKITMVPYLITDEGYSLAIANTDRRLWRAVDTEVQPDCLRAFARVANPSALMERMARVSADLYAIEVVAHDQYPYSPRYYEFSQLESLSRHRVNVTTWLDVFNTYLAPDAQVYGWVGPRDVFLAYSQGPLFFLWNVMSRYENAMSDLMLLLGWKVVLDEAYAFSATLSGCSKRYDFRESPVLSAEICVLAMLHLAPAALGHLLLRAIGRMDMVQQAAALTDHIRNASVRSFKSLSWMDAKTSKANVVRLINYVTQAD</sequence>